<reference evidence="1 2" key="1">
    <citation type="journal article" date="2023" name="Plants (Basel)">
        <title>Bridging the Gap: Combining Genomics and Transcriptomics Approaches to Understand Stylosanthes scabra, an Orphan Legume from the Brazilian Caatinga.</title>
        <authorList>
            <person name="Ferreira-Neto J.R.C."/>
            <person name="da Silva M.D."/>
            <person name="Binneck E."/>
            <person name="de Melo N.F."/>
            <person name="da Silva R.H."/>
            <person name="de Melo A.L.T.M."/>
            <person name="Pandolfi V."/>
            <person name="Bustamante F.O."/>
            <person name="Brasileiro-Vidal A.C."/>
            <person name="Benko-Iseppon A.M."/>
        </authorList>
    </citation>
    <scope>NUCLEOTIDE SEQUENCE [LARGE SCALE GENOMIC DNA]</scope>
    <source>
        <tissue evidence="1">Leaves</tissue>
    </source>
</reference>
<comment type="caution">
    <text evidence="1">The sequence shown here is derived from an EMBL/GenBank/DDBJ whole genome shotgun (WGS) entry which is preliminary data.</text>
</comment>
<gene>
    <name evidence="1" type="ORF">PIB30_078334</name>
</gene>
<organism evidence="1 2">
    <name type="scientific">Stylosanthes scabra</name>
    <dbReference type="NCBI Taxonomy" id="79078"/>
    <lineage>
        <taxon>Eukaryota</taxon>
        <taxon>Viridiplantae</taxon>
        <taxon>Streptophyta</taxon>
        <taxon>Embryophyta</taxon>
        <taxon>Tracheophyta</taxon>
        <taxon>Spermatophyta</taxon>
        <taxon>Magnoliopsida</taxon>
        <taxon>eudicotyledons</taxon>
        <taxon>Gunneridae</taxon>
        <taxon>Pentapetalae</taxon>
        <taxon>rosids</taxon>
        <taxon>fabids</taxon>
        <taxon>Fabales</taxon>
        <taxon>Fabaceae</taxon>
        <taxon>Papilionoideae</taxon>
        <taxon>50 kb inversion clade</taxon>
        <taxon>dalbergioids sensu lato</taxon>
        <taxon>Dalbergieae</taxon>
        <taxon>Pterocarpus clade</taxon>
        <taxon>Stylosanthes</taxon>
    </lineage>
</organism>
<protein>
    <submittedName>
        <fullName evidence="1">Uncharacterized protein</fullName>
    </submittedName>
</protein>
<name>A0ABU6UPS3_9FABA</name>
<evidence type="ECO:0000313" key="1">
    <source>
        <dbReference type="EMBL" id="MED6163277.1"/>
    </source>
</evidence>
<dbReference type="EMBL" id="JASCZI010121908">
    <property type="protein sequence ID" value="MED6163277.1"/>
    <property type="molecule type" value="Genomic_DNA"/>
</dbReference>
<dbReference type="Proteomes" id="UP001341840">
    <property type="component" value="Unassembled WGS sequence"/>
</dbReference>
<accession>A0ABU6UPS3</accession>
<sequence length="51" mass="5560">MTEMKGFQSFEKGGKKSEPLLLAVALPGAKEEQLVHGVEEKMVVFGLRGVK</sequence>
<feature type="non-terminal residue" evidence="1">
    <location>
        <position position="51"/>
    </location>
</feature>
<evidence type="ECO:0000313" key="2">
    <source>
        <dbReference type="Proteomes" id="UP001341840"/>
    </source>
</evidence>
<keyword evidence="2" id="KW-1185">Reference proteome</keyword>
<proteinExistence type="predicted"/>